<keyword evidence="1" id="KW-0472">Membrane</keyword>
<reference evidence="2" key="1">
    <citation type="submission" date="2018-05" db="EMBL/GenBank/DDBJ databases">
        <authorList>
            <person name="Lanie J.A."/>
            <person name="Ng W.-L."/>
            <person name="Kazmierczak K.M."/>
            <person name="Andrzejewski T.M."/>
            <person name="Davidsen T.M."/>
            <person name="Wayne K.J."/>
            <person name="Tettelin H."/>
            <person name="Glass J.I."/>
            <person name="Rusch D."/>
            <person name="Podicherti R."/>
            <person name="Tsui H.-C.T."/>
            <person name="Winkler M.E."/>
        </authorList>
    </citation>
    <scope>NUCLEOTIDE SEQUENCE</scope>
</reference>
<gene>
    <name evidence="2" type="ORF">METZ01_LOCUS18908</name>
</gene>
<keyword evidence="1" id="KW-0812">Transmembrane</keyword>
<organism evidence="2">
    <name type="scientific">marine metagenome</name>
    <dbReference type="NCBI Taxonomy" id="408172"/>
    <lineage>
        <taxon>unclassified sequences</taxon>
        <taxon>metagenomes</taxon>
        <taxon>ecological metagenomes</taxon>
    </lineage>
</organism>
<proteinExistence type="predicted"/>
<name>A0A381PHD3_9ZZZZ</name>
<accession>A0A381PHD3</accession>
<sequence length="75" mass="8746">MKHISSLNASFFNHTIVLWYSQKLDGSGKQEDHLFYSLLTSGHLLALPLTYRFFLLFSPIIFANILRSFLFFLDC</sequence>
<evidence type="ECO:0000313" key="2">
    <source>
        <dbReference type="EMBL" id="SUZ66054.1"/>
    </source>
</evidence>
<dbReference type="EMBL" id="UINC01000974">
    <property type="protein sequence ID" value="SUZ66054.1"/>
    <property type="molecule type" value="Genomic_DNA"/>
</dbReference>
<feature type="transmembrane region" description="Helical" evidence="1">
    <location>
        <begin position="53"/>
        <end position="73"/>
    </location>
</feature>
<evidence type="ECO:0000256" key="1">
    <source>
        <dbReference type="SAM" id="Phobius"/>
    </source>
</evidence>
<keyword evidence="1" id="KW-1133">Transmembrane helix</keyword>
<dbReference type="AlphaFoldDB" id="A0A381PHD3"/>
<protein>
    <submittedName>
        <fullName evidence="2">Uncharacterized protein</fullName>
    </submittedName>
</protein>